<dbReference type="Proteomes" id="UP000005475">
    <property type="component" value="Unassembled WGS sequence"/>
</dbReference>
<dbReference type="EMBL" id="AAXF02000045">
    <property type="protein sequence ID" value="EDO12589.1"/>
    <property type="molecule type" value="Genomic_DNA"/>
</dbReference>
<accession>A0AAN3D8L1</accession>
<evidence type="ECO:0000313" key="1">
    <source>
        <dbReference type="EMBL" id="EDO12589.1"/>
    </source>
</evidence>
<reference evidence="1 2" key="1">
    <citation type="submission" date="2007-03" db="EMBL/GenBank/DDBJ databases">
        <authorList>
            <person name="Fulton L."/>
            <person name="Clifton S."/>
            <person name="Fulton B."/>
            <person name="Xu J."/>
            <person name="Minx P."/>
            <person name="Pepin K.H."/>
            <person name="Johnson M."/>
            <person name="Thiruvilangam P."/>
            <person name="Bhonagiri V."/>
            <person name="Nash W.E."/>
            <person name="Mardis E.R."/>
            <person name="Wilson R.K."/>
        </authorList>
    </citation>
    <scope>NUCLEOTIDE SEQUENCE [LARGE SCALE GENOMIC DNA]</scope>
    <source>
        <strain evidence="2">ATCC 8483 / DSM 1896 / JCM 5824 / BCRC 10623 / CCUG 4943 / NCTC 11153</strain>
    </source>
</reference>
<dbReference type="AlphaFoldDB" id="A0AAN3D8L1"/>
<gene>
    <name evidence="1" type="ORF">BACOVA_01731</name>
</gene>
<reference evidence="2" key="2">
    <citation type="submission" date="2007-04" db="EMBL/GenBank/DDBJ databases">
        <title>Draft genome sequence of Bacteroides ovatus (ATCC 8483).</title>
        <authorList>
            <person name="Sudarsanam P."/>
            <person name="Ley R."/>
            <person name="Guruge J."/>
            <person name="Turnbaugh P.J."/>
            <person name="Mahowald M."/>
            <person name="Liep D."/>
            <person name="Gordon J."/>
        </authorList>
    </citation>
    <scope>NUCLEOTIDE SEQUENCE [LARGE SCALE GENOMIC DNA]</scope>
    <source>
        <strain evidence="2">ATCC 8483 / DSM 1896 / JCM 5824 / BCRC 10623 / CCUG 4943 / NCTC 11153</strain>
    </source>
</reference>
<name>A0AAN3D8L1_BACO1</name>
<evidence type="ECO:0000313" key="2">
    <source>
        <dbReference type="Proteomes" id="UP000005475"/>
    </source>
</evidence>
<comment type="caution">
    <text evidence="1">The sequence shown here is derived from an EMBL/GenBank/DDBJ whole genome shotgun (WGS) entry which is preliminary data.</text>
</comment>
<protein>
    <submittedName>
        <fullName evidence="1">Uncharacterized protein</fullName>
    </submittedName>
</protein>
<organism evidence="1 2">
    <name type="scientific">Bacteroides ovatus (strain ATCC 8483 / DSM 1896 / JCM 5824 / BCRC 10623 / CCUG 4943 / NCTC 11153)</name>
    <dbReference type="NCBI Taxonomy" id="411476"/>
    <lineage>
        <taxon>Bacteria</taxon>
        <taxon>Pseudomonadati</taxon>
        <taxon>Bacteroidota</taxon>
        <taxon>Bacteroidia</taxon>
        <taxon>Bacteroidales</taxon>
        <taxon>Bacteroidaceae</taxon>
        <taxon>Bacteroides</taxon>
    </lineage>
</organism>
<proteinExistence type="predicted"/>
<sequence length="49" mass="5789">MKRKWHHCILGFVMGRLLKNTGVTVRDMLKEIHMSSDTYEQLKKATIRS</sequence>